<gene>
    <name evidence="3" type="ORF">UFOVP1200_57</name>
    <name evidence="2" type="ORF">UFOVP469_27</name>
</gene>
<dbReference type="EMBL" id="LR797153">
    <property type="protein sequence ID" value="CAB4190377.1"/>
    <property type="molecule type" value="Genomic_DNA"/>
</dbReference>
<evidence type="ECO:0000313" key="2">
    <source>
        <dbReference type="EMBL" id="CAB4144377.1"/>
    </source>
</evidence>
<accession>A0A6J5R7M0</accession>
<reference evidence="3" key="1">
    <citation type="submission" date="2020-05" db="EMBL/GenBank/DDBJ databases">
        <authorList>
            <person name="Chiriac C."/>
            <person name="Salcher M."/>
            <person name="Ghai R."/>
            <person name="Kavagutti S V."/>
        </authorList>
    </citation>
    <scope>NUCLEOTIDE SEQUENCE</scope>
</reference>
<organism evidence="3">
    <name type="scientific">uncultured Caudovirales phage</name>
    <dbReference type="NCBI Taxonomy" id="2100421"/>
    <lineage>
        <taxon>Viruses</taxon>
        <taxon>Duplodnaviria</taxon>
        <taxon>Heunggongvirae</taxon>
        <taxon>Uroviricota</taxon>
        <taxon>Caudoviricetes</taxon>
        <taxon>Peduoviridae</taxon>
        <taxon>Maltschvirus</taxon>
        <taxon>Maltschvirus maltsch</taxon>
    </lineage>
</organism>
<evidence type="ECO:0000313" key="3">
    <source>
        <dbReference type="EMBL" id="CAB4190377.1"/>
    </source>
</evidence>
<evidence type="ECO:0000256" key="1">
    <source>
        <dbReference type="SAM" id="MobiDB-lite"/>
    </source>
</evidence>
<name>A0A6J5R7M0_9CAUD</name>
<sequence length="70" mass="7395">MSTAPMTHDFVLVRSDSGDGGWSLHAPGSTDEDIATGEAPALTSGPSGKNRGGKWLRPNARDYAAARDFY</sequence>
<dbReference type="EMBL" id="LR796428">
    <property type="protein sequence ID" value="CAB4144377.1"/>
    <property type="molecule type" value="Genomic_DNA"/>
</dbReference>
<feature type="region of interest" description="Disordered" evidence="1">
    <location>
        <begin position="17"/>
        <end position="56"/>
    </location>
</feature>
<proteinExistence type="predicted"/>
<protein>
    <submittedName>
        <fullName evidence="3">Uncharacterized protein</fullName>
    </submittedName>
</protein>